<dbReference type="HOGENOM" id="CLU_2575203_0_0_1"/>
<proteinExistence type="predicted"/>
<dbReference type="AlphaFoldDB" id="A0A075B4X6"/>
<gene>
    <name evidence="1" type="ORF">O9G_002342</name>
</gene>
<keyword evidence="2" id="KW-1185">Reference proteome</keyword>
<name>A0A075B4X6_ROZAC</name>
<protein>
    <submittedName>
        <fullName evidence="1">Uncharacterized protein</fullName>
    </submittedName>
</protein>
<organism evidence="1 2">
    <name type="scientific">Rozella allomycis (strain CSF55)</name>
    <dbReference type="NCBI Taxonomy" id="988480"/>
    <lineage>
        <taxon>Eukaryota</taxon>
        <taxon>Fungi</taxon>
        <taxon>Fungi incertae sedis</taxon>
        <taxon>Cryptomycota</taxon>
        <taxon>Cryptomycota incertae sedis</taxon>
        <taxon>Rozella</taxon>
    </lineage>
</organism>
<reference evidence="1 2" key="1">
    <citation type="journal article" date="2013" name="Curr. Biol.">
        <title>Shared signatures of parasitism and phylogenomics unite Cryptomycota and microsporidia.</title>
        <authorList>
            <person name="James T.Y."/>
            <person name="Pelin A."/>
            <person name="Bonen L."/>
            <person name="Ahrendt S."/>
            <person name="Sain D."/>
            <person name="Corradi N."/>
            <person name="Stajich J.E."/>
        </authorList>
    </citation>
    <scope>NUCLEOTIDE SEQUENCE [LARGE SCALE GENOMIC DNA]</scope>
    <source>
        <strain evidence="1 2">CSF55</strain>
    </source>
</reference>
<sequence length="81" mass="9489">MLQVFQSLDFPDIRRIGNTCRAMNMATTRHFDQFINRGKIQIDQDEACSVSLAVNENFIDEEMDWSLVPFKKQEFLSESKI</sequence>
<evidence type="ECO:0000313" key="1">
    <source>
        <dbReference type="EMBL" id="EPZ36731.1"/>
    </source>
</evidence>
<dbReference type="EMBL" id="KE560467">
    <property type="protein sequence ID" value="EPZ36731.1"/>
    <property type="molecule type" value="Genomic_DNA"/>
</dbReference>
<dbReference type="Proteomes" id="UP000030755">
    <property type="component" value="Unassembled WGS sequence"/>
</dbReference>
<evidence type="ECO:0000313" key="2">
    <source>
        <dbReference type="Proteomes" id="UP000030755"/>
    </source>
</evidence>
<accession>A0A075B4X6</accession>